<dbReference type="GO" id="GO:0004619">
    <property type="term" value="F:phosphoglycerate mutase activity"/>
    <property type="evidence" value="ECO:0007669"/>
    <property type="project" value="UniProtKB-UniRule"/>
</dbReference>
<keyword evidence="6 10" id="KW-0324">Glycolysis</keyword>
<comment type="subunit">
    <text evidence="10">Monomer.</text>
</comment>
<dbReference type="EMBL" id="CP002017">
    <property type="protein sequence ID" value="ADG06818.1"/>
    <property type="molecule type" value="Genomic_DNA"/>
</dbReference>
<evidence type="ECO:0000256" key="5">
    <source>
        <dbReference type="ARBA" id="ARBA00022723"/>
    </source>
</evidence>
<evidence type="ECO:0000256" key="1">
    <source>
        <dbReference type="ARBA" id="ARBA00000370"/>
    </source>
</evidence>
<keyword evidence="5 10" id="KW-0479">Metal-binding</keyword>
<evidence type="ECO:0000313" key="17">
    <source>
        <dbReference type="Proteomes" id="UP000002368"/>
    </source>
</evidence>
<comment type="pathway">
    <text evidence="2 10">Carbohydrate degradation; glycolysis; pyruvate from D-glyceraldehyde 3-phosphate: step 3/5.</text>
</comment>
<feature type="domain" description="Metalloenzyme" evidence="14">
    <location>
        <begin position="6"/>
        <end position="500"/>
    </location>
</feature>
<feature type="domain" description="BPG-independent PGAM N-terminal" evidence="15">
    <location>
        <begin position="83"/>
        <end position="300"/>
    </location>
</feature>
<feature type="binding site" evidence="10 12">
    <location>
        <position position="186"/>
    </location>
    <ligand>
        <name>substrate</name>
    </ligand>
</feature>
<keyword evidence="7 10" id="KW-0464">Manganese</keyword>
<reference evidence="16 17" key="1">
    <citation type="journal article" date="2011" name="Stand. Genomic Sci.">
        <title>Complete genome sequence of the thermophilic, hydrogen-oxidizing Bacillus tusciae type strain (T2) and reclassification in the new genus, Kyrpidia gen. nov. as Kyrpidia tusciae comb. nov. and emendation of the family Alicyclobacillaceae da Costa and Rainey, 2010.</title>
        <authorList>
            <person name="Klenk H.P."/>
            <person name="Lapidus A."/>
            <person name="Chertkov O."/>
            <person name="Copeland A."/>
            <person name="Del Rio T.G."/>
            <person name="Nolan M."/>
            <person name="Lucas S."/>
            <person name="Chen F."/>
            <person name="Tice H."/>
            <person name="Cheng J.F."/>
            <person name="Han C."/>
            <person name="Bruce D."/>
            <person name="Goodwin L."/>
            <person name="Pitluck S."/>
            <person name="Pati A."/>
            <person name="Ivanova N."/>
            <person name="Mavromatis K."/>
            <person name="Daum C."/>
            <person name="Chen A."/>
            <person name="Palaniappan K."/>
            <person name="Chang Y.J."/>
            <person name="Land M."/>
            <person name="Hauser L."/>
            <person name="Jeffries C.D."/>
            <person name="Detter J.C."/>
            <person name="Rohde M."/>
            <person name="Abt B."/>
            <person name="Pukall R."/>
            <person name="Goker M."/>
            <person name="Bristow J."/>
            <person name="Markowitz V."/>
            <person name="Hugenholtz P."/>
            <person name="Eisen J.A."/>
        </authorList>
    </citation>
    <scope>NUCLEOTIDE SEQUENCE [LARGE SCALE GENOMIC DNA]</scope>
    <source>
        <strain evidence="16 17">DSM 2912</strain>
    </source>
</reference>
<dbReference type="InterPro" id="IPR005995">
    <property type="entry name" value="Pgm_bpd_ind"/>
</dbReference>
<dbReference type="Proteomes" id="UP000002368">
    <property type="component" value="Chromosome"/>
</dbReference>
<evidence type="ECO:0000313" key="16">
    <source>
        <dbReference type="EMBL" id="ADG06818.1"/>
    </source>
</evidence>
<dbReference type="FunFam" id="3.40.720.10:FF:000001">
    <property type="entry name" value="2,3-bisphosphoglycerate-independent phosphoglycerate mutase"/>
    <property type="match status" value="1"/>
</dbReference>
<dbReference type="SUPFAM" id="SSF64158">
    <property type="entry name" value="2,3-Bisphosphoglycerate-independent phosphoglycerate mutase, substrate-binding domain"/>
    <property type="match status" value="1"/>
</dbReference>
<evidence type="ECO:0000256" key="6">
    <source>
        <dbReference type="ARBA" id="ARBA00023152"/>
    </source>
</evidence>
<feature type="binding site" evidence="10 13">
    <location>
        <position position="444"/>
    </location>
    <ligand>
        <name>Mn(2+)</name>
        <dbReference type="ChEBI" id="CHEBI:29035"/>
        <label>2</label>
    </ligand>
</feature>
<feature type="binding site" evidence="10 13">
    <location>
        <position position="445"/>
    </location>
    <ligand>
        <name>Mn(2+)</name>
        <dbReference type="ChEBI" id="CHEBI:29035"/>
        <label>2</label>
    </ligand>
</feature>
<name>D5WR88_KYRT2</name>
<keyword evidence="8 10" id="KW-0413">Isomerase</keyword>
<feature type="binding site" evidence="10 13">
    <location>
        <position position="407"/>
    </location>
    <ligand>
        <name>Mn(2+)</name>
        <dbReference type="ChEBI" id="CHEBI:29035"/>
        <label>1</label>
    </ligand>
</feature>
<evidence type="ECO:0000259" key="14">
    <source>
        <dbReference type="Pfam" id="PF01676"/>
    </source>
</evidence>
<feature type="active site" description="Phosphoserine intermediate" evidence="10 11">
    <location>
        <position position="63"/>
    </location>
</feature>
<evidence type="ECO:0000256" key="9">
    <source>
        <dbReference type="ARBA" id="ARBA00071648"/>
    </source>
</evidence>
<comment type="function">
    <text evidence="10">Catalyzes the interconversion of 2-phosphoglycerate and 3-phosphoglycerate.</text>
</comment>
<dbReference type="Pfam" id="PF06415">
    <property type="entry name" value="iPGM_N"/>
    <property type="match status" value="1"/>
</dbReference>
<comment type="similarity">
    <text evidence="3 10">Belongs to the BPG-independent phosphoglycerate mutase family.</text>
</comment>
<dbReference type="Gene3D" id="3.40.1450.10">
    <property type="entry name" value="BPG-independent phosphoglycerate mutase, domain B"/>
    <property type="match status" value="1"/>
</dbReference>
<dbReference type="GO" id="GO:0006096">
    <property type="term" value="P:glycolytic process"/>
    <property type="evidence" value="ECO:0007669"/>
    <property type="project" value="UniProtKB-UniRule"/>
</dbReference>
<feature type="binding site" evidence="10 13">
    <location>
        <position position="63"/>
    </location>
    <ligand>
        <name>Mn(2+)</name>
        <dbReference type="ChEBI" id="CHEBI:29035"/>
        <label>2</label>
    </ligand>
</feature>
<dbReference type="SUPFAM" id="SSF53649">
    <property type="entry name" value="Alkaline phosphatase-like"/>
    <property type="match status" value="1"/>
</dbReference>
<feature type="binding site" evidence="10 12">
    <location>
        <begin position="154"/>
        <end position="155"/>
    </location>
    <ligand>
        <name>substrate</name>
    </ligand>
</feature>
<accession>D5WR88</accession>
<dbReference type="STRING" id="562970.Btus_2140"/>
<evidence type="ECO:0000256" key="13">
    <source>
        <dbReference type="PIRSR" id="PIRSR001492-3"/>
    </source>
</evidence>
<dbReference type="EC" id="5.4.2.12" evidence="4 10"/>
<evidence type="ECO:0000256" key="4">
    <source>
        <dbReference type="ARBA" id="ARBA00012026"/>
    </source>
</evidence>
<feature type="binding site" evidence="10 12">
    <location>
        <position position="192"/>
    </location>
    <ligand>
        <name>substrate</name>
    </ligand>
</feature>
<dbReference type="InterPro" id="IPR011258">
    <property type="entry name" value="BPG-indep_PGM_N"/>
</dbReference>
<feature type="binding site" evidence="10 12">
    <location>
        <begin position="262"/>
        <end position="265"/>
    </location>
    <ligand>
        <name>substrate</name>
    </ligand>
</feature>
<dbReference type="InterPro" id="IPR017850">
    <property type="entry name" value="Alkaline_phosphatase_core_sf"/>
</dbReference>
<dbReference type="UniPathway" id="UPA00109">
    <property type="reaction ID" value="UER00186"/>
</dbReference>
<feature type="binding site" evidence="10 12">
    <location>
        <position position="336"/>
    </location>
    <ligand>
        <name>substrate</name>
    </ligand>
</feature>
<evidence type="ECO:0000256" key="10">
    <source>
        <dbReference type="HAMAP-Rule" id="MF_01038"/>
    </source>
</evidence>
<dbReference type="CDD" id="cd16010">
    <property type="entry name" value="iPGM"/>
    <property type="match status" value="1"/>
</dbReference>
<dbReference type="GO" id="GO:0005829">
    <property type="term" value="C:cytosol"/>
    <property type="evidence" value="ECO:0007669"/>
    <property type="project" value="TreeGrafter"/>
</dbReference>
<organism evidence="16 17">
    <name type="scientific">Kyrpidia tusciae (strain DSM 2912 / NBRC 15312 / T2)</name>
    <name type="common">Bacillus tusciae</name>
    <dbReference type="NCBI Taxonomy" id="562970"/>
    <lineage>
        <taxon>Bacteria</taxon>
        <taxon>Bacillati</taxon>
        <taxon>Bacillota</taxon>
        <taxon>Bacilli</taxon>
        <taxon>Bacillales</taxon>
        <taxon>Alicyclobacillaceae</taxon>
        <taxon>Kyrpidia</taxon>
    </lineage>
</organism>
<dbReference type="GO" id="GO:0030145">
    <property type="term" value="F:manganese ion binding"/>
    <property type="evidence" value="ECO:0007669"/>
    <property type="project" value="UniProtKB-UniRule"/>
</dbReference>
<dbReference type="NCBIfam" id="TIGR01307">
    <property type="entry name" value="pgm_bpd_ind"/>
    <property type="match status" value="1"/>
</dbReference>
<evidence type="ECO:0000256" key="7">
    <source>
        <dbReference type="ARBA" id="ARBA00023211"/>
    </source>
</evidence>
<dbReference type="PIRSF" id="PIRSF001492">
    <property type="entry name" value="IPGAM"/>
    <property type="match status" value="1"/>
</dbReference>
<dbReference type="GO" id="GO:0043937">
    <property type="term" value="P:regulation of sporulation"/>
    <property type="evidence" value="ECO:0007669"/>
    <property type="project" value="UniProtKB-ARBA"/>
</dbReference>
<dbReference type="HAMAP" id="MF_01038">
    <property type="entry name" value="GpmI"/>
    <property type="match status" value="1"/>
</dbReference>
<evidence type="ECO:0000259" key="15">
    <source>
        <dbReference type="Pfam" id="PF06415"/>
    </source>
</evidence>
<feature type="binding site" evidence="10 13">
    <location>
        <position position="13"/>
    </location>
    <ligand>
        <name>Mn(2+)</name>
        <dbReference type="ChEBI" id="CHEBI:29035"/>
        <label>2</label>
    </ligand>
</feature>
<dbReference type="InterPro" id="IPR006124">
    <property type="entry name" value="Metalloenzyme"/>
</dbReference>
<feature type="binding site" evidence="10 13">
    <location>
        <position position="463"/>
    </location>
    <ligand>
        <name>Mn(2+)</name>
        <dbReference type="ChEBI" id="CHEBI:29035"/>
        <label>1</label>
    </ligand>
</feature>
<dbReference type="RefSeq" id="WP_013076101.1">
    <property type="nucleotide sequence ID" value="NC_014098.1"/>
</dbReference>
<feature type="binding site" evidence="10 12">
    <location>
        <position position="124"/>
    </location>
    <ligand>
        <name>substrate</name>
    </ligand>
</feature>
<dbReference type="Gene3D" id="3.40.720.10">
    <property type="entry name" value="Alkaline Phosphatase, subunit A"/>
    <property type="match status" value="1"/>
</dbReference>
<evidence type="ECO:0000256" key="8">
    <source>
        <dbReference type="ARBA" id="ARBA00023235"/>
    </source>
</evidence>
<dbReference type="AlphaFoldDB" id="D5WR88"/>
<sequence length="511" mass="56606">MNRPRPVALIILDGFGLREEREGNAVAQARKPNFDRYWKEYPHTQLQASGEAVGLPAGQMGNSEVGHLNLGAGRVVYQDLTRVSKAIREGDFFRNPALLGAMRHVKERDSRLHLAGLLSDGGVHSHIEHLFALLEMARREGAGRVFVHAFLDGRDVLPESARVYVRQLMDRMRELGVGRIATLSGRYYAMDRDRRWERTAKAYRAMVYGEGETYTDPLEALEASFRRGVTDEFVVPMVMVDEAGRPVGSVEDGDAVIVFNFRPDRVVQISRAFTEKDFQEFDRGPQPPVVDYVGMTQYSEAIRAEVAFGPESLTDTLGEILERHGMRQLRIAETEKYRHVTSFFSGGREEPFEGEDRVLIPSPKVATYDQKPEMSAYEVADAAVERIRTGTLDVVVLNFANPDMVGHTGDLQAAIRAVEAVDECLGRVVEAVLAQGGVALITADHGNADVMIDPETGGPCTTHTTNPVPFIVTKPGVHLREGGVLADIAPTMLDLLGLEKPKDMTGRRLVR</sequence>
<evidence type="ECO:0000256" key="3">
    <source>
        <dbReference type="ARBA" id="ARBA00008819"/>
    </source>
</evidence>
<evidence type="ECO:0000256" key="2">
    <source>
        <dbReference type="ARBA" id="ARBA00004798"/>
    </source>
</evidence>
<keyword evidence="17" id="KW-1185">Reference proteome</keyword>
<dbReference type="GO" id="GO:0006007">
    <property type="term" value="P:glucose catabolic process"/>
    <property type="evidence" value="ECO:0007669"/>
    <property type="project" value="InterPro"/>
</dbReference>
<feature type="binding site" evidence="10 13">
    <location>
        <position position="403"/>
    </location>
    <ligand>
        <name>Mn(2+)</name>
        <dbReference type="ChEBI" id="CHEBI:29035"/>
        <label>1</label>
    </ligand>
</feature>
<dbReference type="KEGG" id="bts:Btus_2140"/>
<dbReference type="Pfam" id="PF01676">
    <property type="entry name" value="Metalloenzyme"/>
    <property type="match status" value="1"/>
</dbReference>
<dbReference type="InterPro" id="IPR036646">
    <property type="entry name" value="PGAM_B_sf"/>
</dbReference>
<dbReference type="HOGENOM" id="CLU_026099_2_0_9"/>
<protein>
    <recommendedName>
        <fullName evidence="9 10">2,3-bisphosphoglycerate-independent phosphoglycerate mutase</fullName>
        <shortName evidence="10">BPG-independent PGAM</shortName>
        <shortName evidence="10">Phosphoglyceromutase</shortName>
        <shortName evidence="10">iPGM</shortName>
        <ecNumber evidence="4 10">5.4.2.12</ecNumber>
    </recommendedName>
</protein>
<gene>
    <name evidence="10" type="primary">gpmI</name>
    <name evidence="16" type="ordered locus">Btus_2140</name>
</gene>
<evidence type="ECO:0000256" key="12">
    <source>
        <dbReference type="PIRSR" id="PIRSR001492-2"/>
    </source>
</evidence>
<dbReference type="FunFam" id="3.40.1450.10:FF:000001">
    <property type="entry name" value="2,3-bisphosphoglycerate-independent phosphoglycerate mutase"/>
    <property type="match status" value="1"/>
</dbReference>
<dbReference type="PANTHER" id="PTHR31637">
    <property type="entry name" value="2,3-BISPHOSPHOGLYCERATE-INDEPENDENT PHOSPHOGLYCERATE MUTASE"/>
    <property type="match status" value="1"/>
</dbReference>
<dbReference type="PANTHER" id="PTHR31637:SF0">
    <property type="entry name" value="2,3-BISPHOSPHOGLYCERATE-INDEPENDENT PHOSPHOGLYCERATE MUTASE"/>
    <property type="match status" value="1"/>
</dbReference>
<dbReference type="OrthoDB" id="9800863at2"/>
<dbReference type="eggNOG" id="COG0696">
    <property type="taxonomic scope" value="Bacteria"/>
</dbReference>
<comment type="catalytic activity">
    <reaction evidence="1 10">
        <text>(2R)-2-phosphoglycerate = (2R)-3-phosphoglycerate</text>
        <dbReference type="Rhea" id="RHEA:15901"/>
        <dbReference type="ChEBI" id="CHEBI:58272"/>
        <dbReference type="ChEBI" id="CHEBI:58289"/>
        <dbReference type="EC" id="5.4.2.12"/>
    </reaction>
</comment>
<comment type="cofactor">
    <cofactor evidence="10">
        <name>Mn(2+)</name>
        <dbReference type="ChEBI" id="CHEBI:29035"/>
    </cofactor>
    <text evidence="10">Binds 2 manganese ions per subunit.</text>
</comment>
<proteinExistence type="inferred from homology"/>
<evidence type="ECO:0000256" key="11">
    <source>
        <dbReference type="PIRSR" id="PIRSR001492-1"/>
    </source>
</evidence>